<dbReference type="GO" id="GO:0022625">
    <property type="term" value="C:cytosolic large ribosomal subunit"/>
    <property type="evidence" value="ECO:0007669"/>
    <property type="project" value="TreeGrafter"/>
</dbReference>
<evidence type="ECO:0000256" key="6">
    <source>
        <dbReference type="SAM" id="MobiDB-lite"/>
    </source>
</evidence>
<dbReference type="EMBL" id="KT006942">
    <property type="protein sequence ID" value="AKQ00914.1"/>
    <property type="molecule type" value="Genomic_DNA"/>
</dbReference>
<sequence>MAEEDAAAPESKRTGRRTKKAVPEEASAPPQALPSSADVRKAKKADLIAWAKTLGLETVGKVDELRSRILSELGKRKGEEKKPVTRKPPAAAERKPRKKTEEAEEEEEEKTHVARSKPERIGELRAVLRIRQEMAAKRTRFLRQEWFRHKRLGSIWRKPQGGQSKLRRHLRYRPPVPSIGYRGPRAARGLHPSGFAEVIVHTLRDLTRIDSKRQAVRIAATVGDRKREMIQKQADELGIRVLNRREEG</sequence>
<dbReference type="InterPro" id="IPR001515">
    <property type="entry name" value="Ribosomal_eL32"/>
</dbReference>
<feature type="compositionally biased region" description="Basic and acidic residues" evidence="6">
    <location>
        <begin position="71"/>
        <end position="83"/>
    </location>
</feature>
<comment type="similarity">
    <text evidence="1 5">Belongs to the eukaryotic ribosomal protein eL32 family.</text>
</comment>
<feature type="compositionally biased region" description="Low complexity" evidence="6">
    <location>
        <begin position="24"/>
        <end position="37"/>
    </location>
</feature>
<dbReference type="PROSITE" id="PS00580">
    <property type="entry name" value="RIBOSOMAL_L32E"/>
    <property type="match status" value="1"/>
</dbReference>
<name>A0A0H4TK95_9EURY</name>
<dbReference type="SMART" id="SM01393">
    <property type="entry name" value="Ribosomal_L32e"/>
    <property type="match status" value="1"/>
</dbReference>
<dbReference type="PANTHER" id="PTHR23413:SF1">
    <property type="entry name" value="RIBOSOMAL PROTEIN L32"/>
    <property type="match status" value="1"/>
</dbReference>
<dbReference type="InterPro" id="IPR036351">
    <property type="entry name" value="Ribosomal_eL32_sf"/>
</dbReference>
<dbReference type="Pfam" id="PF01655">
    <property type="entry name" value="Ribosomal_L32e"/>
    <property type="match status" value="1"/>
</dbReference>
<evidence type="ECO:0000256" key="5">
    <source>
        <dbReference type="HAMAP-Rule" id="MF_00810"/>
    </source>
</evidence>
<evidence type="ECO:0000256" key="1">
    <source>
        <dbReference type="ARBA" id="ARBA00008431"/>
    </source>
</evidence>
<protein>
    <recommendedName>
        <fullName evidence="4 5">Large ribosomal subunit protein eL32</fullName>
    </recommendedName>
</protein>
<dbReference type="GO" id="GO:0006412">
    <property type="term" value="P:translation"/>
    <property type="evidence" value="ECO:0007669"/>
    <property type="project" value="UniProtKB-UniRule"/>
</dbReference>
<accession>A0A0H4TK95</accession>
<evidence type="ECO:0000256" key="2">
    <source>
        <dbReference type="ARBA" id="ARBA00022980"/>
    </source>
</evidence>
<evidence type="ECO:0000256" key="3">
    <source>
        <dbReference type="ARBA" id="ARBA00023274"/>
    </source>
</evidence>
<feature type="compositionally biased region" description="Basic and acidic residues" evidence="6">
    <location>
        <begin position="109"/>
        <end position="118"/>
    </location>
</feature>
<proteinExistence type="inferred from homology"/>
<organism evidence="7">
    <name type="scientific">uncultured euryarchaeote Rifle_16ft_4_minimus_12392</name>
    <dbReference type="NCBI Taxonomy" id="1665187"/>
    <lineage>
        <taxon>Archaea</taxon>
        <taxon>Methanobacteriati</taxon>
        <taxon>Methanobacteriota</taxon>
        <taxon>environmental samples</taxon>
    </lineage>
</organism>
<dbReference type="GO" id="GO:0003735">
    <property type="term" value="F:structural constituent of ribosome"/>
    <property type="evidence" value="ECO:0007669"/>
    <property type="project" value="InterPro"/>
</dbReference>
<feature type="region of interest" description="Disordered" evidence="6">
    <location>
        <begin position="71"/>
        <end position="118"/>
    </location>
</feature>
<feature type="region of interest" description="Disordered" evidence="6">
    <location>
        <begin position="1"/>
        <end position="42"/>
    </location>
</feature>
<keyword evidence="3 5" id="KW-0687">Ribonucleoprotein</keyword>
<dbReference type="InterPro" id="IPR018263">
    <property type="entry name" value="Ribosomal_eL32_CS"/>
</dbReference>
<dbReference type="InterPro" id="IPR023654">
    <property type="entry name" value="Ribosomal_eL32_arc"/>
</dbReference>
<dbReference type="SUPFAM" id="SSF52042">
    <property type="entry name" value="Ribosomal protein L32e"/>
    <property type="match status" value="1"/>
</dbReference>
<gene>
    <name evidence="5" type="primary">rpl32e</name>
</gene>
<dbReference type="PANTHER" id="PTHR23413">
    <property type="entry name" value="60S RIBOSOMAL PROTEIN L32 AND DNA-DIRECTED RNA POLYMERASE II, SUBUNIT N"/>
    <property type="match status" value="1"/>
</dbReference>
<dbReference type="AlphaFoldDB" id="A0A0H4TK95"/>
<evidence type="ECO:0000256" key="4">
    <source>
        <dbReference type="ARBA" id="ARBA00035229"/>
    </source>
</evidence>
<dbReference type="NCBIfam" id="NF006332">
    <property type="entry name" value="PRK08562.1"/>
    <property type="match status" value="1"/>
</dbReference>
<keyword evidence="2 5" id="KW-0689">Ribosomal protein</keyword>
<evidence type="ECO:0000313" key="7">
    <source>
        <dbReference type="EMBL" id="AKQ00914.1"/>
    </source>
</evidence>
<dbReference type="CDD" id="cd00513">
    <property type="entry name" value="Ribosomal_L32_L32e"/>
    <property type="match status" value="1"/>
</dbReference>
<reference evidence="7" key="1">
    <citation type="journal article" date="2015" name="ISME J.">
        <title>Aquifer environment selects for microbial species cohorts in sediment and groundwater.</title>
        <authorList>
            <person name="Hug L.A."/>
            <person name="Thomas B.C."/>
            <person name="Brown C.T."/>
            <person name="Frischkorn K.R."/>
            <person name="Williams K.H."/>
            <person name="Tringe S.G."/>
            <person name="Banfield J.F."/>
        </authorList>
    </citation>
    <scope>NUCLEOTIDE SEQUENCE</scope>
</reference>
<dbReference type="HAMAP" id="MF_00810">
    <property type="entry name" value="Ribosomal_eL32"/>
    <property type="match status" value="1"/>
</dbReference>